<reference evidence="2 3" key="1">
    <citation type="journal article" date="2012" name="Proc. Natl. Acad. Sci. U.S.A.">
        <title>Genome streamlining and chemical defense in a coral reef symbiosis.</title>
        <authorList>
            <person name="Kwan J.C."/>
            <person name="Donia M.S."/>
            <person name="Han A.W."/>
            <person name="Hirose E."/>
            <person name="Haygood M.G."/>
            <person name="Schmidt E.W."/>
        </authorList>
    </citation>
    <scope>NUCLEOTIDE SEQUENCE [LARGE SCALE GENOMIC DNA]</scope>
    <source>
        <strain evidence="2 3">L2</strain>
    </source>
</reference>
<evidence type="ECO:0000313" key="2">
    <source>
        <dbReference type="EMBL" id="AFX99081.1"/>
    </source>
</evidence>
<keyword evidence="3" id="KW-1185">Reference proteome</keyword>
<dbReference type="AlphaFoldDB" id="K7ZD14"/>
<evidence type="ECO:0000313" key="3">
    <source>
        <dbReference type="Proteomes" id="UP000010077"/>
    </source>
</evidence>
<proteinExistence type="predicted"/>
<gene>
    <name evidence="2" type="ORF">A1OE_897</name>
</gene>
<keyword evidence="1" id="KW-1133">Transmembrane helix</keyword>
<dbReference type="HOGENOM" id="CLU_3267264_0_0_5"/>
<sequence length="41" mass="4709">MKSFIRCANVEYLMLIFGVICATNVFLRNLANVIVRFEISV</sequence>
<organism evidence="2 3">
    <name type="scientific">Candidatus Endolissoclinum faulkneri L2</name>
    <dbReference type="NCBI Taxonomy" id="1193729"/>
    <lineage>
        <taxon>Bacteria</taxon>
        <taxon>Pseudomonadati</taxon>
        <taxon>Pseudomonadota</taxon>
        <taxon>Alphaproteobacteria</taxon>
        <taxon>Rhodospirillales</taxon>
        <taxon>Rhodospirillaceae</taxon>
        <taxon>Candidatus Endolissoclinum</taxon>
    </lineage>
</organism>
<accession>K7ZD14</accession>
<keyword evidence="1" id="KW-0472">Membrane</keyword>
<dbReference type="Proteomes" id="UP000010077">
    <property type="component" value="Chromosome"/>
</dbReference>
<protein>
    <submittedName>
        <fullName evidence="2">Uncharacterized protein</fullName>
    </submittedName>
</protein>
<dbReference type="KEGG" id="thal:A1OE_897"/>
<name>K7ZD14_9PROT</name>
<feature type="transmembrane region" description="Helical" evidence="1">
    <location>
        <begin position="12"/>
        <end position="31"/>
    </location>
</feature>
<dbReference type="EMBL" id="CP003539">
    <property type="protein sequence ID" value="AFX99081.1"/>
    <property type="molecule type" value="Genomic_DNA"/>
</dbReference>
<evidence type="ECO:0000256" key="1">
    <source>
        <dbReference type="SAM" id="Phobius"/>
    </source>
</evidence>
<keyword evidence="1" id="KW-0812">Transmembrane</keyword>